<reference evidence="5 6" key="1">
    <citation type="submission" date="2020-05" db="EMBL/GenBank/DDBJ databases">
        <title>Genomic Encyclopedia of Type Strains, Phase III (KMG-III): the genomes of soil and plant-associated and newly described type strains.</title>
        <authorList>
            <person name="Whitman W."/>
        </authorList>
    </citation>
    <scope>NUCLEOTIDE SEQUENCE [LARGE SCALE GENOMIC DNA]</scope>
    <source>
        <strain evidence="5 6">KCTC 19046</strain>
    </source>
</reference>
<organism evidence="5 6">
    <name type="scientific">Isoptericola halotolerans</name>
    <dbReference type="NCBI Taxonomy" id="300560"/>
    <lineage>
        <taxon>Bacteria</taxon>
        <taxon>Bacillati</taxon>
        <taxon>Actinomycetota</taxon>
        <taxon>Actinomycetes</taxon>
        <taxon>Micrococcales</taxon>
        <taxon>Promicromonosporaceae</taxon>
        <taxon>Isoptericola</taxon>
    </lineage>
</organism>
<dbReference type="Proteomes" id="UP000757540">
    <property type="component" value="Unassembled WGS sequence"/>
</dbReference>
<dbReference type="InterPro" id="IPR003728">
    <property type="entry name" value="Ribosome_maturation_RimP"/>
</dbReference>
<dbReference type="PANTHER" id="PTHR33867">
    <property type="entry name" value="RIBOSOME MATURATION FACTOR RIMP"/>
    <property type="match status" value="1"/>
</dbReference>
<name>A0ABX2A4K6_9MICO</name>
<evidence type="ECO:0000313" key="6">
    <source>
        <dbReference type="Proteomes" id="UP000757540"/>
    </source>
</evidence>
<comment type="caution">
    <text evidence="5">The sequence shown here is derived from an EMBL/GenBank/DDBJ whole genome shotgun (WGS) entry which is preliminary data.</text>
</comment>
<keyword evidence="1 3" id="KW-0963">Cytoplasm</keyword>
<evidence type="ECO:0000256" key="2">
    <source>
        <dbReference type="ARBA" id="ARBA00022517"/>
    </source>
</evidence>
<comment type="subcellular location">
    <subcellularLocation>
        <location evidence="3">Cytoplasm</location>
    </subcellularLocation>
</comment>
<keyword evidence="6" id="KW-1185">Reference proteome</keyword>
<dbReference type="InterPro" id="IPR035956">
    <property type="entry name" value="RimP_N_sf"/>
</dbReference>
<protein>
    <recommendedName>
        <fullName evidence="3">Ribosome maturation factor RimP</fullName>
    </recommendedName>
</protein>
<comment type="similarity">
    <text evidence="3">Belongs to the RimP family.</text>
</comment>
<dbReference type="SUPFAM" id="SSF75420">
    <property type="entry name" value="YhbC-like, N-terminal domain"/>
    <property type="match status" value="1"/>
</dbReference>
<dbReference type="InterPro" id="IPR028989">
    <property type="entry name" value="RimP_N"/>
</dbReference>
<gene>
    <name evidence="3" type="primary">rimP</name>
    <name evidence="5" type="ORF">HDG69_001398</name>
</gene>
<evidence type="ECO:0000313" key="5">
    <source>
        <dbReference type="EMBL" id="NOV96845.1"/>
    </source>
</evidence>
<feature type="domain" description="Ribosome maturation factor RimP N-terminal" evidence="4">
    <location>
        <begin position="17"/>
        <end position="91"/>
    </location>
</feature>
<proteinExistence type="inferred from homology"/>
<sequence length="174" mass="18640">MAAERSHTSDDRVRSVVGPVVDSAGLYLEDARVVRAGNRSVVRITIDLTQDELGSLDSDRLGDASRAISAALDEADVVRGQYTLEVSTPGASRPLTEPRHFRRARTRRVVLTLVDGGAASGRLRDVVGAAGDEELVLDDGTHIALAQVRRGKVEVELKRLEDEDAGAARDGEEG</sequence>
<accession>A0ABX2A4K6</accession>
<dbReference type="EMBL" id="JABEZU010000001">
    <property type="protein sequence ID" value="NOV96845.1"/>
    <property type="molecule type" value="Genomic_DNA"/>
</dbReference>
<dbReference type="Pfam" id="PF02576">
    <property type="entry name" value="RimP_N"/>
    <property type="match status" value="1"/>
</dbReference>
<keyword evidence="2 3" id="KW-0690">Ribosome biogenesis</keyword>
<comment type="function">
    <text evidence="3">Required for maturation of 30S ribosomal subunits.</text>
</comment>
<dbReference type="Gene3D" id="3.30.300.70">
    <property type="entry name" value="RimP-like superfamily, N-terminal"/>
    <property type="match status" value="1"/>
</dbReference>
<dbReference type="RefSeq" id="WP_171782972.1">
    <property type="nucleotide sequence ID" value="NZ_BAAAML010000002.1"/>
</dbReference>
<evidence type="ECO:0000256" key="1">
    <source>
        <dbReference type="ARBA" id="ARBA00022490"/>
    </source>
</evidence>
<dbReference type="PANTHER" id="PTHR33867:SF1">
    <property type="entry name" value="RIBOSOME MATURATION FACTOR RIMP"/>
    <property type="match status" value="1"/>
</dbReference>
<dbReference type="HAMAP" id="MF_01077">
    <property type="entry name" value="RimP"/>
    <property type="match status" value="1"/>
</dbReference>
<evidence type="ECO:0000259" key="4">
    <source>
        <dbReference type="Pfam" id="PF02576"/>
    </source>
</evidence>
<evidence type="ECO:0000256" key="3">
    <source>
        <dbReference type="HAMAP-Rule" id="MF_01077"/>
    </source>
</evidence>